<organism evidence="3 4">
    <name type="scientific">Camellia sinensis</name>
    <name type="common">Tea plant</name>
    <name type="synonym">Thea sinensis</name>
    <dbReference type="NCBI Taxonomy" id="4442"/>
    <lineage>
        <taxon>Eukaryota</taxon>
        <taxon>Viridiplantae</taxon>
        <taxon>Streptophyta</taxon>
        <taxon>Embryophyta</taxon>
        <taxon>Tracheophyta</taxon>
        <taxon>Spermatophyta</taxon>
        <taxon>Magnoliopsida</taxon>
        <taxon>eudicotyledons</taxon>
        <taxon>Gunneridae</taxon>
        <taxon>Pentapetalae</taxon>
        <taxon>asterids</taxon>
        <taxon>Ericales</taxon>
        <taxon>Theaceae</taxon>
        <taxon>Camellia</taxon>
    </lineage>
</organism>
<dbReference type="PANTHER" id="PTHR15893:SF16">
    <property type="entry name" value="50S RIBOSOMAL PROTEIN L27"/>
    <property type="match status" value="1"/>
</dbReference>
<gene>
    <name evidence="3" type="ORF">HYC85_019629</name>
</gene>
<dbReference type="PRINTS" id="PR00063">
    <property type="entry name" value="RIBOSOMALL27"/>
</dbReference>
<dbReference type="EMBL" id="JACBKZ010000009">
    <property type="protein sequence ID" value="KAF5941987.1"/>
    <property type="molecule type" value="Genomic_DNA"/>
</dbReference>
<dbReference type="PANTHER" id="PTHR15893">
    <property type="entry name" value="RIBOSOMAL PROTEIN L27"/>
    <property type="match status" value="1"/>
</dbReference>
<dbReference type="Gene3D" id="2.40.50.100">
    <property type="match status" value="1"/>
</dbReference>
<reference evidence="3 4" key="2">
    <citation type="submission" date="2020-07" db="EMBL/GenBank/DDBJ databases">
        <title>Genome assembly of wild tea tree DASZ reveals pedigree and selection history of tea varieties.</title>
        <authorList>
            <person name="Zhang W."/>
        </authorList>
    </citation>
    <scope>NUCLEOTIDE SEQUENCE [LARGE SCALE GENOMIC DNA]</scope>
    <source>
        <strain evidence="4">cv. G240</strain>
        <tissue evidence="3">Leaf</tissue>
    </source>
</reference>
<name>A0A7J7GNB8_CAMSI</name>
<reference evidence="4" key="1">
    <citation type="journal article" date="2020" name="Nat. Commun.">
        <title>Genome assembly of wild tea tree DASZ reveals pedigree and selection history of tea varieties.</title>
        <authorList>
            <person name="Zhang W."/>
            <person name="Zhang Y."/>
            <person name="Qiu H."/>
            <person name="Guo Y."/>
            <person name="Wan H."/>
            <person name="Zhang X."/>
            <person name="Scossa F."/>
            <person name="Alseekh S."/>
            <person name="Zhang Q."/>
            <person name="Wang P."/>
            <person name="Xu L."/>
            <person name="Schmidt M.H."/>
            <person name="Jia X."/>
            <person name="Li D."/>
            <person name="Zhu A."/>
            <person name="Guo F."/>
            <person name="Chen W."/>
            <person name="Ni D."/>
            <person name="Usadel B."/>
            <person name="Fernie A.R."/>
            <person name="Wen W."/>
        </authorList>
    </citation>
    <scope>NUCLEOTIDE SEQUENCE [LARGE SCALE GENOMIC DNA]</scope>
    <source>
        <strain evidence="4">cv. G240</strain>
    </source>
</reference>
<dbReference type="GO" id="GO:0005840">
    <property type="term" value="C:ribosome"/>
    <property type="evidence" value="ECO:0007669"/>
    <property type="project" value="InterPro"/>
</dbReference>
<evidence type="ECO:0000256" key="1">
    <source>
        <dbReference type="SAM" id="Coils"/>
    </source>
</evidence>
<dbReference type="GO" id="GO:0003735">
    <property type="term" value="F:structural constituent of ribosome"/>
    <property type="evidence" value="ECO:0007669"/>
    <property type="project" value="InterPro"/>
</dbReference>
<dbReference type="InterPro" id="IPR001684">
    <property type="entry name" value="Ribosomal_bL27"/>
</dbReference>
<proteinExistence type="predicted"/>
<keyword evidence="4" id="KW-1185">Reference proteome</keyword>
<dbReference type="SUPFAM" id="SSF110324">
    <property type="entry name" value="Ribosomal L27 protein-like"/>
    <property type="match status" value="1"/>
</dbReference>
<feature type="coiled-coil region" evidence="1">
    <location>
        <begin position="20"/>
        <end position="61"/>
    </location>
</feature>
<dbReference type="GO" id="GO:0006412">
    <property type="term" value="P:translation"/>
    <property type="evidence" value="ECO:0007669"/>
    <property type="project" value="InterPro"/>
</dbReference>
<feature type="region of interest" description="Disordered" evidence="2">
    <location>
        <begin position="137"/>
        <end position="156"/>
    </location>
</feature>
<keyword evidence="1" id="KW-0175">Coiled coil</keyword>
<evidence type="ECO:0000256" key="2">
    <source>
        <dbReference type="SAM" id="MobiDB-lite"/>
    </source>
</evidence>
<dbReference type="AlphaFoldDB" id="A0A7J7GNB8"/>
<sequence length="179" mass="20473">MQMRELYEKSVKMEMDCGGVETMRVELQQVHADVKELTATRQELTAQVQAMTQDLARVTADLQQAPALKEEIEFLKQHIYTLKVPQVEGASNIFMKTHWSQKLLYRRLNLNELVTNVPIYNTTSGLSFTFRRWATKKTAGSTKNGRDSKPKNLGVKKFGGERVIPGNIIVRQRGTHFHP</sequence>
<comment type="caution">
    <text evidence="3">The sequence shown here is derived from an EMBL/GenBank/DDBJ whole genome shotgun (WGS) entry which is preliminary data.</text>
</comment>
<protein>
    <submittedName>
        <fullName evidence="3">Uncharacterized protein</fullName>
    </submittedName>
</protein>
<evidence type="ECO:0000313" key="4">
    <source>
        <dbReference type="Proteomes" id="UP000593564"/>
    </source>
</evidence>
<dbReference type="Pfam" id="PF01016">
    <property type="entry name" value="Ribosomal_L27"/>
    <property type="match status" value="1"/>
</dbReference>
<evidence type="ECO:0000313" key="3">
    <source>
        <dbReference type="EMBL" id="KAF5941987.1"/>
    </source>
</evidence>
<accession>A0A7J7GNB8</accession>
<dbReference type="Proteomes" id="UP000593564">
    <property type="component" value="Unassembled WGS sequence"/>
</dbReference>